<evidence type="ECO:0000256" key="7">
    <source>
        <dbReference type="ARBA" id="ARBA00023136"/>
    </source>
</evidence>
<comment type="caution">
    <text evidence="9">The sequence shown here is derived from an EMBL/GenBank/DDBJ whole genome shotgun (WGS) entry which is preliminary data.</text>
</comment>
<dbReference type="GO" id="GO:0005886">
    <property type="term" value="C:plasma membrane"/>
    <property type="evidence" value="ECO:0007669"/>
    <property type="project" value="UniProtKB-SubCell"/>
</dbReference>
<protein>
    <submittedName>
        <fullName evidence="9">Pheromone autoinducer 2 transporter</fullName>
    </submittedName>
</protein>
<gene>
    <name evidence="9" type="ORF">CLTHE_27870</name>
</gene>
<dbReference type="RefSeq" id="WP_080023970.1">
    <property type="nucleotide sequence ID" value="NZ_LTAY01000081.1"/>
</dbReference>
<evidence type="ECO:0000256" key="8">
    <source>
        <dbReference type="SAM" id="Phobius"/>
    </source>
</evidence>
<evidence type="ECO:0000313" key="10">
    <source>
        <dbReference type="Proteomes" id="UP000191448"/>
    </source>
</evidence>
<proteinExistence type="inferred from homology"/>
<dbReference type="GO" id="GO:0055085">
    <property type="term" value="P:transmembrane transport"/>
    <property type="evidence" value="ECO:0007669"/>
    <property type="project" value="TreeGrafter"/>
</dbReference>
<feature type="transmembrane region" description="Helical" evidence="8">
    <location>
        <begin position="165"/>
        <end position="184"/>
    </location>
</feature>
<dbReference type="PANTHER" id="PTHR21716">
    <property type="entry name" value="TRANSMEMBRANE PROTEIN"/>
    <property type="match status" value="1"/>
</dbReference>
<comment type="similarity">
    <text evidence="2">Belongs to the autoinducer-2 exporter (AI-2E) (TC 2.A.86) family.</text>
</comment>
<organism evidence="9 10">
    <name type="scientific">Clostridium thermobutyricum DSM 4928</name>
    <dbReference type="NCBI Taxonomy" id="1121339"/>
    <lineage>
        <taxon>Bacteria</taxon>
        <taxon>Bacillati</taxon>
        <taxon>Bacillota</taxon>
        <taxon>Clostridia</taxon>
        <taxon>Eubacteriales</taxon>
        <taxon>Clostridiaceae</taxon>
        <taxon>Clostridium</taxon>
    </lineage>
</organism>
<evidence type="ECO:0000313" key="9">
    <source>
        <dbReference type="EMBL" id="OPX46566.1"/>
    </source>
</evidence>
<dbReference type="EMBL" id="LTAY01000081">
    <property type="protein sequence ID" value="OPX46566.1"/>
    <property type="molecule type" value="Genomic_DNA"/>
</dbReference>
<feature type="transmembrane region" description="Helical" evidence="8">
    <location>
        <begin position="76"/>
        <end position="97"/>
    </location>
</feature>
<dbReference type="Proteomes" id="UP000191448">
    <property type="component" value="Unassembled WGS sequence"/>
</dbReference>
<keyword evidence="6 8" id="KW-1133">Transmembrane helix</keyword>
<feature type="transmembrane region" description="Helical" evidence="8">
    <location>
        <begin position="37"/>
        <end position="55"/>
    </location>
</feature>
<dbReference type="InterPro" id="IPR002549">
    <property type="entry name" value="AI-2E-like"/>
</dbReference>
<evidence type="ECO:0000256" key="1">
    <source>
        <dbReference type="ARBA" id="ARBA00004651"/>
    </source>
</evidence>
<keyword evidence="5 8" id="KW-0812">Transmembrane</keyword>
<keyword evidence="7 8" id="KW-0472">Membrane</keyword>
<evidence type="ECO:0000256" key="6">
    <source>
        <dbReference type="ARBA" id="ARBA00022989"/>
    </source>
</evidence>
<evidence type="ECO:0000256" key="2">
    <source>
        <dbReference type="ARBA" id="ARBA00009773"/>
    </source>
</evidence>
<reference evidence="9 10" key="1">
    <citation type="submission" date="2016-02" db="EMBL/GenBank/DDBJ databases">
        <title>Genome sequence of Clostridium thermobutyricum DSM 4928.</title>
        <authorList>
            <person name="Poehlein A."/>
            <person name="Daniel R."/>
        </authorList>
    </citation>
    <scope>NUCLEOTIDE SEQUENCE [LARGE SCALE GENOMIC DNA]</scope>
    <source>
        <strain evidence="9 10">DSM 4928</strain>
    </source>
</reference>
<comment type="subcellular location">
    <subcellularLocation>
        <location evidence="1">Cell membrane</location>
        <topology evidence="1">Multi-pass membrane protein</topology>
    </subcellularLocation>
</comment>
<feature type="transmembrane region" description="Helical" evidence="8">
    <location>
        <begin position="220"/>
        <end position="243"/>
    </location>
</feature>
<evidence type="ECO:0000256" key="4">
    <source>
        <dbReference type="ARBA" id="ARBA00022475"/>
    </source>
</evidence>
<dbReference type="PANTHER" id="PTHR21716:SF53">
    <property type="entry name" value="PERMEASE PERM-RELATED"/>
    <property type="match status" value="1"/>
</dbReference>
<dbReference type="OrthoDB" id="9793390at2"/>
<evidence type="ECO:0000256" key="3">
    <source>
        <dbReference type="ARBA" id="ARBA00022448"/>
    </source>
</evidence>
<sequence length="371" mass="41315">MLRKNIRYLDILIFVIVAVIGYKIVDNYDVYLSFFKKLLTIISPFIYALIIAYILNPIMKLFEKRLKLKRGPAVGLTYLLFIGILFIIGLFVIPTLIDSIVSIAKEVPNYVETVQGWINTALKDERLFTLVNDAGVLQTITSLSSKIGVIIVNILEGSATSLLNITANVVMVGFGFLVSIYVLLDKERLIYNTKLLLGLIIGEKYSLKVLEALRLYHKMIGIYIGTKALDSLIIAIISLVGLIILKAPYAILLALIVGFTNMIPYFGPFIGEIVAAGVCIFVSPWKALAVFIFLLAVQQFDAWYLDPKLIGGKVGVRPFFIILGVTIGGGFFGAVGMLLASPTIATLKVYYDRKMYKYTSEHKEFVSRLQE</sequence>
<feature type="transmembrane region" description="Helical" evidence="8">
    <location>
        <begin position="7"/>
        <end position="25"/>
    </location>
</feature>
<dbReference type="Pfam" id="PF01594">
    <property type="entry name" value="AI-2E_transport"/>
    <property type="match status" value="1"/>
</dbReference>
<feature type="transmembrane region" description="Helical" evidence="8">
    <location>
        <begin position="273"/>
        <end position="298"/>
    </location>
</feature>
<keyword evidence="3" id="KW-0813">Transport</keyword>
<keyword evidence="4" id="KW-1003">Cell membrane</keyword>
<evidence type="ECO:0000256" key="5">
    <source>
        <dbReference type="ARBA" id="ARBA00022692"/>
    </source>
</evidence>
<name>A0A1V4SSX7_9CLOT</name>
<feature type="transmembrane region" description="Helical" evidence="8">
    <location>
        <begin position="318"/>
        <end position="347"/>
    </location>
</feature>
<feature type="transmembrane region" description="Helical" evidence="8">
    <location>
        <begin position="249"/>
        <end position="266"/>
    </location>
</feature>
<dbReference type="AlphaFoldDB" id="A0A1V4SSX7"/>
<accession>A0A1V4SSX7</accession>